<dbReference type="Gene3D" id="3.40.50.1820">
    <property type="entry name" value="alpha/beta hydrolase"/>
    <property type="match status" value="1"/>
</dbReference>
<dbReference type="GO" id="GO:0005976">
    <property type="term" value="P:polysaccharide metabolic process"/>
    <property type="evidence" value="ECO:0007669"/>
    <property type="project" value="TreeGrafter"/>
</dbReference>
<keyword evidence="3" id="KW-0732">Signal</keyword>
<organism evidence="5 6">
    <name type="scientific">Victivallis vadensis</name>
    <dbReference type="NCBI Taxonomy" id="172901"/>
    <lineage>
        <taxon>Bacteria</taxon>
        <taxon>Pseudomonadati</taxon>
        <taxon>Lentisphaerota</taxon>
        <taxon>Lentisphaeria</taxon>
        <taxon>Victivallales</taxon>
        <taxon>Victivallaceae</taxon>
        <taxon>Victivallis</taxon>
    </lineage>
</organism>
<feature type="domain" description="Acetyl xylan esterase" evidence="4">
    <location>
        <begin position="577"/>
        <end position="637"/>
    </location>
</feature>
<gene>
    <name evidence="5" type="ORF">C8D82_11644</name>
</gene>
<evidence type="ECO:0000256" key="3">
    <source>
        <dbReference type="SAM" id="SignalP"/>
    </source>
</evidence>
<name>A0A2U1AW25_9BACT</name>
<dbReference type="InterPro" id="IPR029058">
    <property type="entry name" value="AB_hydrolase_fold"/>
</dbReference>
<feature type="binding site" evidence="2">
    <location>
        <position position="432"/>
    </location>
    <ligand>
        <name>substrate</name>
    </ligand>
</feature>
<dbReference type="RefSeq" id="WP_116884298.1">
    <property type="nucleotide sequence ID" value="NZ_CABMMC010000011.1"/>
</dbReference>
<evidence type="ECO:0000256" key="2">
    <source>
        <dbReference type="PIRSR" id="PIRSR639069-2"/>
    </source>
</evidence>
<dbReference type="PANTHER" id="PTHR40111:SF1">
    <property type="entry name" value="CEPHALOSPORIN-C DEACETYLASE"/>
    <property type="match status" value="1"/>
</dbReference>
<dbReference type="InterPro" id="IPR039069">
    <property type="entry name" value="CE7"/>
</dbReference>
<dbReference type="Pfam" id="PF05448">
    <property type="entry name" value="AXE1"/>
    <property type="match status" value="2"/>
</dbReference>
<feature type="domain" description="Acetyl xylan esterase" evidence="4">
    <location>
        <begin position="357"/>
        <end position="557"/>
    </location>
</feature>
<feature type="active site" description="Charge relay system" evidence="1">
    <location>
        <position position="603"/>
    </location>
</feature>
<dbReference type="SUPFAM" id="SSF53474">
    <property type="entry name" value="alpha/beta-Hydrolases"/>
    <property type="match status" value="1"/>
</dbReference>
<dbReference type="OrthoDB" id="3668964at2"/>
<sequence>MKVFRWMMTAALLGGVAAQAEVPELTALVPEAKEYELIGKLNPKEWGARGYAVDRSEALSGDLKRIGYLLKLTDKADKVSWVFTSMDAFTQVPGLAGVPSPESEVFQTYVSNLEVFSNVDGVKTGKFEKGNIEIWGRNYGGKNIKGIPGATDKFDFGDQVMPGGNYGSFQVHNYLEKQTVFAFNKFTANDSCDLGIGNSPAGNPDWTFTSSARNYKNAELFIVGKFDNLKVSEVVALNPANVLLTGVTDKDPLAYRLGETMTFTLTADLKGQKPTGDYFIKWTRTGDDGRKESGQGKVSDQPVVVRTSLDRPGFVRIYATLADKSGRTVRKLNARKQMEPVFFDGGAAVEPEKLTGTPEPEDFDAFWDKQKVKLAAMPLKFTMDKKSAPDAKVEVYAVTIDCPGPRPVTGYLTIPAGAGDKSLPATVRFDGYGMRSGRDFAPKGGPGNRIDFHINAHGYELGRDADYYREFGESIKSNGQGYAFDPKQNADPETAYFNGMALRVMRALQFVKQLPQWNGKELVAAGGSQGGLQTIWAAGLDPDVTRALPGIPWCCDLGGAKNFQRLSAGWRIGYQKSMDYYDPINFAKRIRCMVEVPRAGLGDYTCPPSGVAVFYNNLKCPKKITWYQGSTHGYVPPNPQKIVRESK</sequence>
<proteinExistence type="predicted"/>
<accession>A0A2U1AW25</accession>
<evidence type="ECO:0000259" key="4">
    <source>
        <dbReference type="Pfam" id="PF05448"/>
    </source>
</evidence>
<dbReference type="GeneID" id="78295596"/>
<evidence type="ECO:0000256" key="1">
    <source>
        <dbReference type="PIRSR" id="PIRSR639069-1"/>
    </source>
</evidence>
<dbReference type="PANTHER" id="PTHR40111">
    <property type="entry name" value="CEPHALOSPORIN-C DEACETYLASE"/>
    <property type="match status" value="1"/>
</dbReference>
<feature type="chain" id="PRO_5015427196" evidence="3">
    <location>
        <begin position="21"/>
        <end position="647"/>
    </location>
</feature>
<dbReference type="EMBL" id="QEKH01000016">
    <property type="protein sequence ID" value="PVY40593.1"/>
    <property type="molecule type" value="Genomic_DNA"/>
</dbReference>
<feature type="active site" description="Charge relay system" evidence="1">
    <location>
        <position position="632"/>
    </location>
</feature>
<dbReference type="ESTHER" id="9bact-d1n8z8">
    <property type="family name" value="Acetyl-esterase_deacetylase"/>
</dbReference>
<evidence type="ECO:0000313" key="6">
    <source>
        <dbReference type="Proteomes" id="UP000245959"/>
    </source>
</evidence>
<dbReference type="InterPro" id="IPR008391">
    <property type="entry name" value="AXE1_dom"/>
</dbReference>
<reference evidence="5 6" key="1">
    <citation type="submission" date="2018-04" db="EMBL/GenBank/DDBJ databases">
        <title>Genomic Encyclopedia of Type Strains, Phase IV (KMG-IV): sequencing the most valuable type-strain genomes for metagenomic binning, comparative biology and taxonomic classification.</title>
        <authorList>
            <person name="Goeker M."/>
        </authorList>
    </citation>
    <scope>NUCLEOTIDE SEQUENCE [LARGE SCALE GENOMIC DNA]</scope>
    <source>
        <strain evidence="5 6">DSM 14823</strain>
    </source>
</reference>
<feature type="signal peptide" evidence="3">
    <location>
        <begin position="1"/>
        <end position="20"/>
    </location>
</feature>
<protein>
    <submittedName>
        <fullName evidence="5">Cephalosporin-C deacetylase-like acetyl esterase</fullName>
    </submittedName>
</protein>
<feature type="active site" description="Nucleophile" evidence="1">
    <location>
        <position position="528"/>
    </location>
</feature>
<dbReference type="Proteomes" id="UP000245959">
    <property type="component" value="Unassembled WGS sequence"/>
</dbReference>
<evidence type="ECO:0000313" key="5">
    <source>
        <dbReference type="EMBL" id="PVY40593.1"/>
    </source>
</evidence>
<comment type="caution">
    <text evidence="5">The sequence shown here is derived from an EMBL/GenBank/DDBJ whole genome shotgun (WGS) entry which is preliminary data.</text>
</comment>
<keyword evidence="6" id="KW-1185">Reference proteome</keyword>
<dbReference type="GO" id="GO:0052689">
    <property type="term" value="F:carboxylic ester hydrolase activity"/>
    <property type="evidence" value="ECO:0007669"/>
    <property type="project" value="TreeGrafter"/>
</dbReference>
<dbReference type="AlphaFoldDB" id="A0A2U1AW25"/>